<dbReference type="EMBL" id="CAJVCH010196838">
    <property type="protein sequence ID" value="CAG7730584.1"/>
    <property type="molecule type" value="Genomic_DNA"/>
</dbReference>
<keyword evidence="7" id="KW-1185">Reference proteome</keyword>
<evidence type="ECO:0000256" key="4">
    <source>
        <dbReference type="ARBA" id="ARBA00022833"/>
    </source>
</evidence>
<evidence type="ECO:0000256" key="2">
    <source>
        <dbReference type="ARBA" id="ARBA00022723"/>
    </source>
</evidence>
<keyword evidence="3" id="KW-0863">Zinc-finger</keyword>
<evidence type="ECO:0000313" key="7">
    <source>
        <dbReference type="Proteomes" id="UP000708208"/>
    </source>
</evidence>
<evidence type="ECO:0000256" key="1">
    <source>
        <dbReference type="ARBA" id="ARBA00004123"/>
    </source>
</evidence>
<dbReference type="OrthoDB" id="1607513at2759"/>
<keyword evidence="5" id="KW-0539">Nucleus</keyword>
<gene>
    <name evidence="6" type="ORF">AFUS01_LOCUS19214</name>
</gene>
<dbReference type="Proteomes" id="UP000708208">
    <property type="component" value="Unassembled WGS sequence"/>
</dbReference>
<evidence type="ECO:0000256" key="5">
    <source>
        <dbReference type="ARBA" id="ARBA00023242"/>
    </source>
</evidence>
<dbReference type="GO" id="GO:0008270">
    <property type="term" value="F:zinc ion binding"/>
    <property type="evidence" value="ECO:0007669"/>
    <property type="project" value="UniProtKB-KW"/>
</dbReference>
<proteinExistence type="predicted"/>
<dbReference type="GO" id="GO:0005634">
    <property type="term" value="C:nucleus"/>
    <property type="evidence" value="ECO:0007669"/>
    <property type="project" value="UniProtKB-SubCell"/>
</dbReference>
<accession>A0A8J2K6Q0</accession>
<dbReference type="AlphaFoldDB" id="A0A8J2K6Q0"/>
<dbReference type="PANTHER" id="PTHR46481:SF10">
    <property type="entry name" value="ZINC FINGER BED DOMAIN-CONTAINING PROTEIN 39"/>
    <property type="match status" value="1"/>
</dbReference>
<reference evidence="6" key="1">
    <citation type="submission" date="2021-06" db="EMBL/GenBank/DDBJ databases">
        <authorList>
            <person name="Hodson N. C."/>
            <person name="Mongue J. A."/>
            <person name="Jaron S. K."/>
        </authorList>
    </citation>
    <scope>NUCLEOTIDE SEQUENCE</scope>
</reference>
<organism evidence="6 7">
    <name type="scientific">Allacma fusca</name>
    <dbReference type="NCBI Taxonomy" id="39272"/>
    <lineage>
        <taxon>Eukaryota</taxon>
        <taxon>Metazoa</taxon>
        <taxon>Ecdysozoa</taxon>
        <taxon>Arthropoda</taxon>
        <taxon>Hexapoda</taxon>
        <taxon>Collembola</taxon>
        <taxon>Symphypleona</taxon>
        <taxon>Sminthuridae</taxon>
        <taxon>Allacma</taxon>
    </lineage>
</organism>
<protein>
    <submittedName>
        <fullName evidence="6">Uncharacterized protein</fullName>
    </submittedName>
</protein>
<keyword evidence="4" id="KW-0862">Zinc</keyword>
<dbReference type="PANTHER" id="PTHR46481">
    <property type="entry name" value="ZINC FINGER BED DOMAIN-CONTAINING PROTEIN 4"/>
    <property type="match status" value="1"/>
</dbReference>
<feature type="non-terminal residue" evidence="6">
    <location>
        <position position="81"/>
    </location>
</feature>
<evidence type="ECO:0000256" key="3">
    <source>
        <dbReference type="ARBA" id="ARBA00022771"/>
    </source>
</evidence>
<dbReference type="InterPro" id="IPR052035">
    <property type="entry name" value="ZnF_BED_domain_contain"/>
</dbReference>
<keyword evidence="2" id="KW-0479">Metal-binding</keyword>
<comment type="subcellular location">
    <subcellularLocation>
        <location evidence="1">Nucleus</location>
    </subcellularLocation>
</comment>
<comment type="caution">
    <text evidence="6">The sequence shown here is derived from an EMBL/GenBank/DDBJ whole genome shotgun (WGS) entry which is preliminary data.</text>
</comment>
<sequence>SLKSSTNPGVRVAIKTFRKSAKLRSKFKHACKIELLSTKMLLLDVATRWNSTYTMLKRVHEMRKPFNVAAWQSPNVELHFA</sequence>
<evidence type="ECO:0000313" key="6">
    <source>
        <dbReference type="EMBL" id="CAG7730584.1"/>
    </source>
</evidence>
<name>A0A8J2K6Q0_9HEXA</name>